<feature type="compositionally biased region" description="Polar residues" evidence="1">
    <location>
        <begin position="514"/>
        <end position="534"/>
    </location>
</feature>
<keyword evidence="2" id="KW-0812">Transmembrane</keyword>
<feature type="transmembrane region" description="Helical" evidence="2">
    <location>
        <begin position="390"/>
        <end position="410"/>
    </location>
</feature>
<comment type="caution">
    <text evidence="3">The sequence shown here is derived from an EMBL/GenBank/DDBJ whole genome shotgun (WGS) entry which is preliminary data.</text>
</comment>
<keyword evidence="4" id="KW-1185">Reference proteome</keyword>
<organism evidence="3 4">
    <name type="scientific">Malus domestica</name>
    <name type="common">Apple</name>
    <name type="synonym">Pyrus malus</name>
    <dbReference type="NCBI Taxonomy" id="3750"/>
    <lineage>
        <taxon>Eukaryota</taxon>
        <taxon>Viridiplantae</taxon>
        <taxon>Streptophyta</taxon>
        <taxon>Embryophyta</taxon>
        <taxon>Tracheophyta</taxon>
        <taxon>Spermatophyta</taxon>
        <taxon>Magnoliopsida</taxon>
        <taxon>eudicotyledons</taxon>
        <taxon>Gunneridae</taxon>
        <taxon>Pentapetalae</taxon>
        <taxon>rosids</taxon>
        <taxon>fabids</taxon>
        <taxon>Rosales</taxon>
        <taxon>Rosaceae</taxon>
        <taxon>Amygdaloideae</taxon>
        <taxon>Maleae</taxon>
        <taxon>Malus</taxon>
    </lineage>
</organism>
<evidence type="ECO:0000256" key="1">
    <source>
        <dbReference type="SAM" id="MobiDB-lite"/>
    </source>
</evidence>
<evidence type="ECO:0008006" key="5">
    <source>
        <dbReference type="Google" id="ProtNLM"/>
    </source>
</evidence>
<dbReference type="AlphaFoldDB" id="A0A498IKQ7"/>
<dbReference type="EMBL" id="RDQH01000338">
    <property type="protein sequence ID" value="RXH82562.1"/>
    <property type="molecule type" value="Genomic_DNA"/>
</dbReference>
<keyword evidence="2" id="KW-0472">Membrane</keyword>
<dbReference type="PANTHER" id="PTHR37254">
    <property type="entry name" value="OS01G0100500 PROTEIN"/>
    <property type="match status" value="1"/>
</dbReference>
<evidence type="ECO:0000313" key="3">
    <source>
        <dbReference type="EMBL" id="RXH82562.1"/>
    </source>
</evidence>
<evidence type="ECO:0000256" key="2">
    <source>
        <dbReference type="SAM" id="Phobius"/>
    </source>
</evidence>
<evidence type="ECO:0000313" key="4">
    <source>
        <dbReference type="Proteomes" id="UP000290289"/>
    </source>
</evidence>
<sequence>MPCPSNSISYNGSQCACAVGYILNQTAASCVLFAANSTISTDGGINSYALNFPETFFSFDSIRKFTQSQAVFLEATLVLLLSWFCCCLFLRFMKLGNDGRSIWFRLRWWISRLDVCFATRHWLDDQKVVKKRKTELGGMFSMASWILFVGLFAALLYQTISNRSIEVHNVRATNAPDLAAFKNDMEFNVTAVSSMSCSNLRDLGTLVTGNPGFIDYRVTPLSKFGNYSCRNTSIGPTITLRCSNCQPLEDNLYISWQFVDLPNNPAAAVGFQFNLSTRSHASKKYVSFVSGTLKNGSSFDDTPVTFRGNTTNILKFSLFPQIYRNHHDLRLIQPLFHEFVPGSFFSDESQLRSSLENSKDGMLNTTLYINFLSAYIVEIDNQNVAGPVSFLADLGGLYCICIGIFFYLLVQFEFRIKKLRNEDIVLRRIRNRRKAQDRWDKLRKYVMYTWGCKALEDYYESIDEGSGCVNCGTQSVHRNGSSHKRRQQETVISFNRKLSLPKKTLVQECSDTVGSVKSFTPGTTPNPEESSSHSAVRPPLQMESLGSTKDGKQQFVHASKEDSCPPKALTPTIDDIIPPPPSLELKDASEMDMSDVQRNLRSLHEYNVLLREKLVATQSLFRSLATKSTESQT</sequence>
<accession>A0A498IKQ7</accession>
<name>A0A498IKQ7_MALDO</name>
<feature type="region of interest" description="Disordered" evidence="1">
    <location>
        <begin position="514"/>
        <end position="580"/>
    </location>
</feature>
<dbReference type="PANTHER" id="PTHR37254:SF1">
    <property type="entry name" value="OS01G0100500 PROTEIN"/>
    <property type="match status" value="1"/>
</dbReference>
<dbReference type="Proteomes" id="UP000290289">
    <property type="component" value="Chromosome 12"/>
</dbReference>
<gene>
    <name evidence="3" type="ORF">DVH24_036903</name>
</gene>
<reference evidence="3 4" key="1">
    <citation type="submission" date="2018-10" db="EMBL/GenBank/DDBJ databases">
        <title>A high-quality apple genome assembly.</title>
        <authorList>
            <person name="Hu J."/>
        </authorList>
    </citation>
    <scope>NUCLEOTIDE SEQUENCE [LARGE SCALE GENOMIC DNA]</scope>
    <source>
        <strain evidence="4">cv. HFTH1</strain>
        <tissue evidence="3">Young leaf</tissue>
    </source>
</reference>
<feature type="transmembrane region" description="Helical" evidence="2">
    <location>
        <begin position="136"/>
        <end position="157"/>
    </location>
</feature>
<proteinExistence type="predicted"/>
<protein>
    <recommendedName>
        <fullName evidence="5">Transmembrane protein</fullName>
    </recommendedName>
</protein>
<keyword evidence="2" id="KW-1133">Transmembrane helix</keyword>
<feature type="transmembrane region" description="Helical" evidence="2">
    <location>
        <begin position="70"/>
        <end position="90"/>
    </location>
</feature>